<organism evidence="3 4">
    <name type="scientific">Roseateles saccharophilus</name>
    <name type="common">Pseudomonas saccharophila</name>
    <dbReference type="NCBI Taxonomy" id="304"/>
    <lineage>
        <taxon>Bacteria</taxon>
        <taxon>Pseudomonadati</taxon>
        <taxon>Pseudomonadota</taxon>
        <taxon>Betaproteobacteria</taxon>
        <taxon>Burkholderiales</taxon>
        <taxon>Sphaerotilaceae</taxon>
        <taxon>Roseateles</taxon>
    </lineage>
</organism>
<dbReference type="InterPro" id="IPR049945">
    <property type="entry name" value="AAA_22"/>
</dbReference>
<dbReference type="OrthoDB" id="9086539at2"/>
<gene>
    <name evidence="3" type="ORF">EV671_1001163</name>
</gene>
<sequence>MSTDERPLVFAAPLPSIDERLAKFHGLRIKHPKQHVALNRISFLLNYSPSVELVVLAGPSGAGKSTLLIHLVEMFDAASGRQRDDDPARVVILYSVAVASGHRAFDFRRLYRDALKALRDPFADARGRGSDEPRVVLHGETRGSARLREDLEKEFRSRGVLYWIIDEAHHIVRGGKSGAPGDQYDILKSLAQTTGAKLVLSGTYDLPEYLASSGQLARRSETVQIARYHWSVAADREAFLKVVNKLFREMGLRETPDVKANAPTLFAGAIGCVGIFKDWAARALALALQQGSDTLTMDHMHATRLSQQQLSTILEDVEEGEAFMALFGQDEFDSSLLNRILRGPDKERPRRAAPSNKSGARKPGERALGRDAVGSPQ</sequence>
<evidence type="ECO:0000313" key="4">
    <source>
        <dbReference type="Proteomes" id="UP000295110"/>
    </source>
</evidence>
<keyword evidence="4" id="KW-1185">Reference proteome</keyword>
<dbReference type="Proteomes" id="UP000295110">
    <property type="component" value="Unassembled WGS sequence"/>
</dbReference>
<dbReference type="AlphaFoldDB" id="A0A4R3VKK5"/>
<feature type="domain" description="ORC1/DEAH AAA+ ATPase" evidence="2">
    <location>
        <begin position="53"/>
        <end position="210"/>
    </location>
</feature>
<dbReference type="RefSeq" id="WP_132569109.1">
    <property type="nucleotide sequence ID" value="NZ_CBCSGL010000004.1"/>
</dbReference>
<proteinExistence type="predicted"/>
<protein>
    <submittedName>
        <fullName evidence="3">AAA domain-containing protein</fullName>
    </submittedName>
</protein>
<reference evidence="3 4" key="1">
    <citation type="submission" date="2019-03" db="EMBL/GenBank/DDBJ databases">
        <title>Genomic Encyclopedia of Type Strains, Phase IV (KMG-IV): sequencing the most valuable type-strain genomes for metagenomic binning, comparative biology and taxonomic classification.</title>
        <authorList>
            <person name="Goeker M."/>
        </authorList>
    </citation>
    <scope>NUCLEOTIDE SEQUENCE [LARGE SCALE GENOMIC DNA]</scope>
    <source>
        <strain evidence="3 4">DSM 654</strain>
    </source>
</reference>
<dbReference type="InterPro" id="IPR027417">
    <property type="entry name" value="P-loop_NTPase"/>
</dbReference>
<evidence type="ECO:0000259" key="2">
    <source>
        <dbReference type="Pfam" id="PF13401"/>
    </source>
</evidence>
<feature type="region of interest" description="Disordered" evidence="1">
    <location>
        <begin position="341"/>
        <end position="377"/>
    </location>
</feature>
<dbReference type="GO" id="GO:0016887">
    <property type="term" value="F:ATP hydrolysis activity"/>
    <property type="evidence" value="ECO:0007669"/>
    <property type="project" value="InterPro"/>
</dbReference>
<dbReference type="Gene3D" id="3.40.50.300">
    <property type="entry name" value="P-loop containing nucleotide triphosphate hydrolases"/>
    <property type="match status" value="1"/>
</dbReference>
<dbReference type="EMBL" id="SMBU01000001">
    <property type="protein sequence ID" value="TCV04408.1"/>
    <property type="molecule type" value="Genomic_DNA"/>
</dbReference>
<evidence type="ECO:0000256" key="1">
    <source>
        <dbReference type="SAM" id="MobiDB-lite"/>
    </source>
</evidence>
<evidence type="ECO:0000313" key="3">
    <source>
        <dbReference type="EMBL" id="TCV04408.1"/>
    </source>
</evidence>
<comment type="caution">
    <text evidence="3">The sequence shown here is derived from an EMBL/GenBank/DDBJ whole genome shotgun (WGS) entry which is preliminary data.</text>
</comment>
<dbReference type="SUPFAM" id="SSF52540">
    <property type="entry name" value="P-loop containing nucleoside triphosphate hydrolases"/>
    <property type="match status" value="1"/>
</dbReference>
<dbReference type="Pfam" id="PF13401">
    <property type="entry name" value="AAA_22"/>
    <property type="match status" value="1"/>
</dbReference>
<name>A0A4R3VKK5_ROSSA</name>
<accession>A0A4R3VKK5</accession>